<accession>A0A2U3D6B8</accession>
<organism evidence="1 2">
    <name type="scientific">Sulfoacidibacillus thermotolerans</name>
    <name type="common">Acidibacillus sulfuroxidans</name>
    <dbReference type="NCBI Taxonomy" id="1765684"/>
    <lineage>
        <taxon>Bacteria</taxon>
        <taxon>Bacillati</taxon>
        <taxon>Bacillota</taxon>
        <taxon>Bacilli</taxon>
        <taxon>Bacillales</taxon>
        <taxon>Alicyclobacillaceae</taxon>
        <taxon>Sulfoacidibacillus</taxon>
    </lineage>
</organism>
<dbReference type="GO" id="GO:0008233">
    <property type="term" value="F:peptidase activity"/>
    <property type="evidence" value="ECO:0007669"/>
    <property type="project" value="UniProtKB-KW"/>
</dbReference>
<comment type="caution">
    <text evidence="1">The sequence shown here is derived from an EMBL/GenBank/DDBJ whole genome shotgun (WGS) entry which is preliminary data.</text>
</comment>
<evidence type="ECO:0000313" key="2">
    <source>
        <dbReference type="Proteomes" id="UP000245380"/>
    </source>
</evidence>
<name>A0A2U3D6B8_SULT2</name>
<evidence type="ECO:0000313" key="1">
    <source>
        <dbReference type="EMBL" id="PWI56819.1"/>
    </source>
</evidence>
<keyword evidence="2" id="KW-1185">Reference proteome</keyword>
<dbReference type="Pfam" id="PF06866">
    <property type="entry name" value="DUF1256"/>
    <property type="match status" value="1"/>
</dbReference>
<proteinExistence type="predicted"/>
<reference evidence="1 2" key="1">
    <citation type="submission" date="2016-11" db="EMBL/GenBank/DDBJ databases">
        <title>Comparative genomics of Acidibacillus ferroxidans species.</title>
        <authorList>
            <person name="Oliveira G."/>
            <person name="Nunes G."/>
            <person name="Oliveira R."/>
            <person name="Araujo F."/>
            <person name="Salim A."/>
            <person name="Scholte L."/>
            <person name="Morais D."/>
            <person name="Nancucheo I."/>
            <person name="Johnson D.B."/>
            <person name="Grail B."/>
            <person name="Bittencourt J."/>
            <person name="Valadares R."/>
        </authorList>
    </citation>
    <scope>NUCLEOTIDE SEQUENCE [LARGE SCALE GENOMIC DNA]</scope>
    <source>
        <strain evidence="1 2">Y002</strain>
    </source>
</reference>
<dbReference type="Proteomes" id="UP000245380">
    <property type="component" value="Unassembled WGS sequence"/>
</dbReference>
<dbReference type="AlphaFoldDB" id="A0A2U3D6B8"/>
<dbReference type="EMBL" id="MPDK01000025">
    <property type="protein sequence ID" value="PWI56819.1"/>
    <property type="molecule type" value="Genomic_DNA"/>
</dbReference>
<sequence length="210" mass="22651">MLNLHKDKEPVRISYNHPSAASELGSSIAELLSERPAGSNIVVMCIGTDRSTGDALGPLVGSELTERTHDFVLYGTLDLPVHAVNLEQTIARVQRSIEQPYIIAIDACLGQVANIGQISVARGALQPGAGVHKQLPSVGDIHITGIVNVGGFMEYFVLQNTRLSIVFRMANVIADALSYASELHNLHLSHNANITSRSTIPRFSSLFKSK</sequence>
<dbReference type="NCBIfam" id="TIGR02841">
    <property type="entry name" value="spore_YyaC"/>
    <property type="match status" value="1"/>
</dbReference>
<dbReference type="InterPro" id="IPR009665">
    <property type="entry name" value="YyaC"/>
</dbReference>
<keyword evidence="1" id="KW-0378">Hydrolase</keyword>
<gene>
    <name evidence="1" type="ORF">BM613_11740</name>
</gene>
<dbReference type="GO" id="GO:0006508">
    <property type="term" value="P:proteolysis"/>
    <property type="evidence" value="ECO:0007669"/>
    <property type="project" value="UniProtKB-KW"/>
</dbReference>
<protein>
    <submittedName>
        <fullName evidence="1">Spore protease YyaC</fullName>
    </submittedName>
</protein>
<dbReference type="SUPFAM" id="SSF53163">
    <property type="entry name" value="HybD-like"/>
    <property type="match status" value="1"/>
</dbReference>
<keyword evidence="1" id="KW-0645">Protease</keyword>
<dbReference type="InterPro" id="IPR023430">
    <property type="entry name" value="Pept_HybD-like_dom_sf"/>
</dbReference>